<gene>
    <name evidence="1" type="ORF">FVB9532_03365</name>
</gene>
<dbReference type="Proteomes" id="UP000356253">
    <property type="component" value="Unassembled WGS sequence"/>
</dbReference>
<reference evidence="1" key="1">
    <citation type="submission" date="2019-09" db="EMBL/GenBank/DDBJ databases">
        <authorList>
            <person name="Rodrigo-Torres L."/>
            <person name="Arahal R. D."/>
            <person name="Lucena T."/>
        </authorList>
    </citation>
    <scope>NUCLEOTIDE SEQUENCE</scope>
    <source>
        <strain evidence="1">ISS653</strain>
    </source>
</reference>
<evidence type="ECO:0000313" key="1">
    <source>
        <dbReference type="EMBL" id="VVV02069.1"/>
    </source>
</evidence>
<evidence type="ECO:0000313" key="2">
    <source>
        <dbReference type="Proteomes" id="UP000356253"/>
    </source>
</evidence>
<proteinExistence type="predicted"/>
<protein>
    <submittedName>
        <fullName evidence="1">Uncharacterized protein</fullName>
    </submittedName>
</protein>
<sequence length="179" mass="20987">MQNFKPKFSTNEIGPFRFYGGTVVWIGFSLVFNALFRLSLQFSNLGTYIDEWSLGYQISTYYNYLIGFTSMSFAFCYTTYVWMSKPWATHRRKTQQLRMAQVNSIWILFGTLLFSLRLLWFFAGVELSLEKDFPYVAFLIPIFIYLYCWHLIIAIYQSKKAFLISSLVLLSGGFILSCI</sequence>
<organism evidence="1 2">
    <name type="scientific">Mesonia oceanica</name>
    <dbReference type="NCBI Taxonomy" id="2687242"/>
    <lineage>
        <taxon>Bacteria</taxon>
        <taxon>Pseudomonadati</taxon>
        <taxon>Bacteroidota</taxon>
        <taxon>Flavobacteriia</taxon>
        <taxon>Flavobacteriales</taxon>
        <taxon>Flavobacteriaceae</taxon>
        <taxon>Mesonia</taxon>
    </lineage>
</organism>
<dbReference type="EMBL" id="CABVMM010000015">
    <property type="protein sequence ID" value="VVV02069.1"/>
    <property type="molecule type" value="Genomic_DNA"/>
</dbReference>
<name>A0AC61YC65_9FLAO</name>
<keyword evidence="2" id="KW-1185">Reference proteome</keyword>
<accession>A0AC61YC65</accession>
<comment type="caution">
    <text evidence="1">The sequence shown here is derived from an EMBL/GenBank/DDBJ whole genome shotgun (WGS) entry which is preliminary data.</text>
</comment>